<keyword evidence="2" id="KW-1185">Reference proteome</keyword>
<dbReference type="RefSeq" id="WP_015753494.1">
    <property type="nucleotide sequence ID" value="NC_013222.1"/>
</dbReference>
<evidence type="ECO:0008006" key="3">
    <source>
        <dbReference type="Google" id="ProtNLM"/>
    </source>
</evidence>
<name>A4CII0_ROBBH</name>
<dbReference type="OrthoDB" id="676614at2"/>
<dbReference type="EMBL" id="CP001712">
    <property type="protein sequence ID" value="EAR16738.1"/>
    <property type="molecule type" value="Genomic_DNA"/>
</dbReference>
<protein>
    <recommendedName>
        <fullName evidence="3">IPExxxVDY family protein</fullName>
    </recommendedName>
</protein>
<dbReference type="HOGENOM" id="CLU_137756_0_0_10"/>
<dbReference type="KEGG" id="rbi:RB2501_07550"/>
<evidence type="ECO:0000313" key="1">
    <source>
        <dbReference type="EMBL" id="EAR16738.1"/>
    </source>
</evidence>
<dbReference type="Proteomes" id="UP000009049">
    <property type="component" value="Chromosome"/>
</dbReference>
<dbReference type="STRING" id="313596.RB2501_07550"/>
<dbReference type="AlphaFoldDB" id="A4CII0"/>
<organism evidence="1 2">
    <name type="scientific">Robiginitalea biformata (strain ATCC BAA-864 / DSM 15991 / KCTC 12146 / HTCC2501)</name>
    <dbReference type="NCBI Taxonomy" id="313596"/>
    <lineage>
        <taxon>Bacteria</taxon>
        <taxon>Pseudomonadati</taxon>
        <taxon>Bacteroidota</taxon>
        <taxon>Flavobacteriia</taxon>
        <taxon>Flavobacteriales</taxon>
        <taxon>Flavobacteriaceae</taxon>
        <taxon>Robiginitalea</taxon>
    </lineage>
</organism>
<sequence length="153" mass="17602">MGATLNIWEDLLQDTTFGLFAIHSQLEDYALAYALNQACSIKLRRLREDLELDRQVNFPLFQYKDEANQREWTLVRNSGISTGAGPAAGLFPDEPSHRRHYLIPEKKEVDYFLKLDGEDGEQKLVARLLSVEKIITAYRLEASELKSKQNLIF</sequence>
<dbReference type="eggNOG" id="ENOG5032ZD8">
    <property type="taxonomic scope" value="Bacteria"/>
</dbReference>
<evidence type="ECO:0000313" key="2">
    <source>
        <dbReference type="Proteomes" id="UP000009049"/>
    </source>
</evidence>
<dbReference type="InterPro" id="IPR047690">
    <property type="entry name" value="IPExxxVDY_fam"/>
</dbReference>
<accession>A4CII0</accession>
<proteinExistence type="predicted"/>
<reference evidence="1 2" key="1">
    <citation type="journal article" date="2009" name="J. Bacteriol.">
        <title>Complete genome sequence of Robiginitalea biformata HTCC2501.</title>
        <authorList>
            <person name="Oh H.M."/>
            <person name="Giovannoni S.J."/>
            <person name="Lee K."/>
            <person name="Ferriera S."/>
            <person name="Johnson J."/>
            <person name="Cho J.C."/>
        </authorList>
    </citation>
    <scope>NUCLEOTIDE SEQUENCE [LARGE SCALE GENOMIC DNA]</scope>
    <source>
        <strain evidence="2">ATCC BAA-864 / HTCC2501 / KCTC 12146</strain>
    </source>
</reference>
<dbReference type="NCBIfam" id="NF033205">
    <property type="entry name" value="IPExxxVDY"/>
    <property type="match status" value="1"/>
</dbReference>
<gene>
    <name evidence="1" type="ordered locus">RB2501_07550</name>
</gene>